<feature type="compositionally biased region" description="Low complexity" evidence="1">
    <location>
        <begin position="183"/>
        <end position="192"/>
    </location>
</feature>
<sequence>MVSNASVYTFLATLVLLLSVSAAIVIRSFILRRRHRLMVEEAIRNGTWIPPAPPTRQPKVDLSKKPQLWEAYIDKKSDLVGFASGGAGAGGRYVEVGGGNGGAGKAINEAWRMEQAREWDAIRPFAAAYLATATNKTTDAAGAAAAPAGGGVTSTPQTPGTNTPNRLPTVPSVGSLRSAVVLNTSPSSSPSTPVTPVPPPPPMQAQQPSSAPSSDSNTSGLPPPVTASASSPGTTTTPRRNRLRSVFREIGNILSPTPSPSSPLPAALNGTRSNAGSTPNLLNAQGADGAIAMEELNSMKGPKMLRVAVLIAMPSPPVVDPARKTQQQQHNGHTASSSSLTTHSTDSDPLQSVPAPSTSIPQAAVAGADDDDDEQPLPHLEMGVADVVLLPSSLSSSAHAGEGAGASGKGALGKHRESGWSGMSEGSET</sequence>
<feature type="region of interest" description="Disordered" evidence="1">
    <location>
        <begin position="396"/>
        <end position="429"/>
    </location>
</feature>
<feature type="compositionally biased region" description="Pro residues" evidence="1">
    <location>
        <begin position="193"/>
        <end position="203"/>
    </location>
</feature>
<accession>A0A8H4QJP5</accession>
<feature type="compositionally biased region" description="Low complexity" evidence="1">
    <location>
        <begin position="204"/>
        <end position="219"/>
    </location>
</feature>
<gene>
    <name evidence="2" type="ORF">D9613_004020</name>
</gene>
<dbReference type="AlphaFoldDB" id="A0A8H4QJP5"/>
<feature type="compositionally biased region" description="Low complexity" evidence="1">
    <location>
        <begin position="333"/>
        <end position="348"/>
    </location>
</feature>
<proteinExistence type="predicted"/>
<name>A0A8H4QJP5_9AGAR</name>
<feature type="compositionally biased region" description="Polar residues" evidence="1">
    <location>
        <begin position="270"/>
        <end position="281"/>
    </location>
</feature>
<protein>
    <submittedName>
        <fullName evidence="2">Uncharacterized protein</fullName>
    </submittedName>
</protein>
<feature type="compositionally biased region" description="Gly residues" evidence="1">
    <location>
        <begin position="402"/>
        <end position="411"/>
    </location>
</feature>
<comment type="caution">
    <text evidence="2">The sequence shown here is derived from an EMBL/GenBank/DDBJ whole genome shotgun (WGS) entry which is preliminary data.</text>
</comment>
<feature type="region of interest" description="Disordered" evidence="1">
    <location>
        <begin position="318"/>
        <end position="383"/>
    </location>
</feature>
<dbReference type="EMBL" id="JAACJL010000057">
    <property type="protein sequence ID" value="KAF4612046.1"/>
    <property type="molecule type" value="Genomic_DNA"/>
</dbReference>
<feature type="compositionally biased region" description="Low complexity" evidence="1">
    <location>
        <begin position="226"/>
        <end position="238"/>
    </location>
</feature>
<organism evidence="2 3">
    <name type="scientific">Agrocybe pediades</name>
    <dbReference type="NCBI Taxonomy" id="84607"/>
    <lineage>
        <taxon>Eukaryota</taxon>
        <taxon>Fungi</taxon>
        <taxon>Dikarya</taxon>
        <taxon>Basidiomycota</taxon>
        <taxon>Agaricomycotina</taxon>
        <taxon>Agaricomycetes</taxon>
        <taxon>Agaricomycetidae</taxon>
        <taxon>Agaricales</taxon>
        <taxon>Agaricineae</taxon>
        <taxon>Strophariaceae</taxon>
        <taxon>Agrocybe</taxon>
    </lineage>
</organism>
<evidence type="ECO:0000313" key="3">
    <source>
        <dbReference type="Proteomes" id="UP000521872"/>
    </source>
</evidence>
<reference evidence="2 3" key="1">
    <citation type="submission" date="2019-12" db="EMBL/GenBank/DDBJ databases">
        <authorList>
            <person name="Floudas D."/>
            <person name="Bentzer J."/>
            <person name="Ahren D."/>
            <person name="Johansson T."/>
            <person name="Persson P."/>
            <person name="Tunlid A."/>
        </authorList>
    </citation>
    <scope>NUCLEOTIDE SEQUENCE [LARGE SCALE GENOMIC DNA]</scope>
    <source>
        <strain evidence="2 3">CBS 102.39</strain>
    </source>
</reference>
<feature type="region of interest" description="Disordered" evidence="1">
    <location>
        <begin position="142"/>
        <end position="281"/>
    </location>
</feature>
<evidence type="ECO:0000256" key="1">
    <source>
        <dbReference type="SAM" id="MobiDB-lite"/>
    </source>
</evidence>
<feature type="compositionally biased region" description="Polar residues" evidence="1">
    <location>
        <begin position="156"/>
        <end position="166"/>
    </location>
</feature>
<keyword evidence="3" id="KW-1185">Reference proteome</keyword>
<feature type="compositionally biased region" description="Low complexity" evidence="1">
    <location>
        <begin position="419"/>
        <end position="429"/>
    </location>
</feature>
<dbReference type="Proteomes" id="UP000521872">
    <property type="component" value="Unassembled WGS sequence"/>
</dbReference>
<evidence type="ECO:0000313" key="2">
    <source>
        <dbReference type="EMBL" id="KAF4612046.1"/>
    </source>
</evidence>